<dbReference type="Gene3D" id="2.130.10.10">
    <property type="entry name" value="YVTN repeat-like/Quinoprotein amine dehydrogenase"/>
    <property type="match status" value="1"/>
</dbReference>
<evidence type="ECO:0000256" key="1">
    <source>
        <dbReference type="SAM" id="MobiDB-lite"/>
    </source>
</evidence>
<dbReference type="PANTHER" id="PTHR46928">
    <property type="entry name" value="MESENCHYME-SPECIFIC CELL SURFACE GLYCOPROTEIN"/>
    <property type="match status" value="1"/>
</dbReference>
<dbReference type="PANTHER" id="PTHR46928:SF1">
    <property type="entry name" value="MESENCHYME-SPECIFIC CELL SURFACE GLYCOPROTEIN"/>
    <property type="match status" value="1"/>
</dbReference>
<accession>A0A6L9SCK2</accession>
<gene>
    <name evidence="3" type="ORF">G1H10_19135</name>
</gene>
<evidence type="ECO:0000313" key="4">
    <source>
        <dbReference type="Proteomes" id="UP000475214"/>
    </source>
</evidence>
<dbReference type="EMBL" id="JAAGOA010000014">
    <property type="protein sequence ID" value="NEE02291.1"/>
    <property type="molecule type" value="Genomic_DNA"/>
</dbReference>
<proteinExistence type="predicted"/>
<dbReference type="InterPro" id="IPR027372">
    <property type="entry name" value="Phytase-like_dom"/>
</dbReference>
<dbReference type="RefSeq" id="WP_163740727.1">
    <property type="nucleotide sequence ID" value="NZ_JAAGOA010000014.1"/>
</dbReference>
<sequence>MPVYQNSSVDEETAAEIAAATPDGRTVVYTDSPGERIGLAAVGARGALSPLGAVPLDGEPTSVGVLGGYALVAVDTSEAFTDPSGALVVIDLTTREVVAEHDLGGQPDAIDISDDGRYAAVAVENERDEDLGDGGLPQLPAGHLSIVDLDGQPGAWTVRNVDLTGLADVAPEDPEPEYVAVNGRNEVAVTLQENNHIAVVDLASGAVVSDFSAGTTTVENVDTEDDGRISPDGTVSGPREPDAVAWLDDDTLATADEGDWLGGTRTWTAFDAGTGEVVFSSGNELENLAIRSGQYPDDRADNKGVEPEGIAVADFGRHRYAFVGLERANMVAVYNVDDPQHPHLVQGLPTGVAPEGLLPIPKRNLLLVSAEEDDADDGIRSSLAGYRFTHASHTARLARNAAAPTIVSADAEDGSPIGFGALSGLSAVPGDAGRVVAVTDNAYQPSRILTVDVAAVPAVVEAEQVITSDGEAVSYDLEGIAAVDDGYWLVSEGNPGAGAEHLLLRTDTEGAVLEEVRLPGEVSAGASRFGFEGVAVLGDHVWVAVQREWADNERGQVSLARYTPATGEWAFVAYPLDDAPVGGWVGLSELTAAGESELLVLERDNQRGATAATKMVYRVDVSTVDPVPAGEPKPLLEKEPVTDLLPALRAGGGEVADKAEGLALIGTAGRSGRQEMVAVVDNDGLDDAPGESIFLRLGRP</sequence>
<reference evidence="3 4" key="1">
    <citation type="submission" date="2020-02" db="EMBL/GenBank/DDBJ databases">
        <authorList>
            <person name="Li X.-J."/>
            <person name="Han X.-M."/>
        </authorList>
    </citation>
    <scope>NUCLEOTIDE SEQUENCE [LARGE SCALE GENOMIC DNA]</scope>
    <source>
        <strain evidence="3 4">CCTCC AB 2017055</strain>
    </source>
</reference>
<organism evidence="3 4">
    <name type="scientific">Phytoactinopolyspora halotolerans</name>
    <dbReference type="NCBI Taxonomy" id="1981512"/>
    <lineage>
        <taxon>Bacteria</taxon>
        <taxon>Bacillati</taxon>
        <taxon>Actinomycetota</taxon>
        <taxon>Actinomycetes</taxon>
        <taxon>Jiangellales</taxon>
        <taxon>Jiangellaceae</taxon>
        <taxon>Phytoactinopolyspora</taxon>
    </lineage>
</organism>
<name>A0A6L9SCK2_9ACTN</name>
<feature type="domain" description="Phytase-like" evidence="2">
    <location>
        <begin position="418"/>
        <end position="683"/>
    </location>
</feature>
<dbReference type="InterPro" id="IPR052956">
    <property type="entry name" value="Mesenchyme-surface_protein"/>
</dbReference>
<dbReference type="Pfam" id="PF13449">
    <property type="entry name" value="Phytase-like"/>
    <property type="match status" value="1"/>
</dbReference>
<feature type="region of interest" description="Disordered" evidence="1">
    <location>
        <begin position="221"/>
        <end position="240"/>
    </location>
</feature>
<dbReference type="AlphaFoldDB" id="A0A6L9SCK2"/>
<dbReference type="InterPro" id="IPR015943">
    <property type="entry name" value="WD40/YVTN_repeat-like_dom_sf"/>
</dbReference>
<dbReference type="InterPro" id="IPR011044">
    <property type="entry name" value="Quino_amine_DH_bsu"/>
</dbReference>
<dbReference type="Proteomes" id="UP000475214">
    <property type="component" value="Unassembled WGS sequence"/>
</dbReference>
<dbReference type="SUPFAM" id="SSF50969">
    <property type="entry name" value="YVTN repeat-like/Quinoprotein amine dehydrogenase"/>
    <property type="match status" value="1"/>
</dbReference>
<evidence type="ECO:0000259" key="2">
    <source>
        <dbReference type="Pfam" id="PF13449"/>
    </source>
</evidence>
<protein>
    <submittedName>
        <fullName evidence="3">Alkaline phosphatase</fullName>
    </submittedName>
</protein>
<evidence type="ECO:0000313" key="3">
    <source>
        <dbReference type="EMBL" id="NEE02291.1"/>
    </source>
</evidence>
<keyword evidence="4" id="KW-1185">Reference proteome</keyword>
<comment type="caution">
    <text evidence="3">The sequence shown here is derived from an EMBL/GenBank/DDBJ whole genome shotgun (WGS) entry which is preliminary data.</text>
</comment>